<evidence type="ECO:0000256" key="2">
    <source>
        <dbReference type="ARBA" id="ARBA00013253"/>
    </source>
</evidence>
<dbReference type="InterPro" id="IPR000550">
    <property type="entry name" value="Hppk"/>
</dbReference>
<evidence type="ECO:0000256" key="6">
    <source>
        <dbReference type="ARBA" id="ARBA00022840"/>
    </source>
</evidence>
<dbReference type="GO" id="GO:0046656">
    <property type="term" value="P:folic acid biosynthetic process"/>
    <property type="evidence" value="ECO:0007669"/>
    <property type="project" value="UniProtKB-KW"/>
</dbReference>
<organism evidence="10">
    <name type="scientific">hydrothermal vent metagenome</name>
    <dbReference type="NCBI Taxonomy" id="652676"/>
    <lineage>
        <taxon>unclassified sequences</taxon>
        <taxon>metagenomes</taxon>
        <taxon>ecological metagenomes</taxon>
    </lineage>
</organism>
<dbReference type="GO" id="GO:0016301">
    <property type="term" value="F:kinase activity"/>
    <property type="evidence" value="ECO:0007669"/>
    <property type="project" value="UniProtKB-KW"/>
</dbReference>
<comment type="pathway">
    <text evidence="1">Cofactor biosynthesis; tetrahydrofolate biosynthesis; 2-amino-4-hydroxy-6-hydroxymethyl-7,8-dihydropteridine diphosphate from 7,8-dihydroneopterin triphosphate: step 4/4.</text>
</comment>
<sequence>MPTRALVGLGSNLGDRYELLRGAVHRMRKLGTLVGMSSLYETDPIGGPRQDAFLNAVAVLDTELTARELLDELLNIERDLGRVRRERWGPRSIDLDLLVFGDERIDEPGLTVPHPRLAERRFVLEPLLEAFPRVEIPGVPDPAGALSAVADQNVRRLESPGVRSLKRVMWVAVGALLVVILALGLLNS</sequence>
<dbReference type="PROSITE" id="PS00794">
    <property type="entry name" value="HPPK"/>
    <property type="match status" value="1"/>
</dbReference>
<dbReference type="Pfam" id="PF01288">
    <property type="entry name" value="HPPK"/>
    <property type="match status" value="1"/>
</dbReference>
<dbReference type="EC" id="2.7.6.3" evidence="2"/>
<keyword evidence="6" id="KW-0067">ATP-binding</keyword>
<feature type="domain" description="7,8-dihydro-6-hydroxymethylpterin-pyrophosphokinase" evidence="9">
    <location>
        <begin position="87"/>
        <end position="98"/>
    </location>
</feature>
<evidence type="ECO:0000313" key="10">
    <source>
        <dbReference type="EMBL" id="VAW09698.1"/>
    </source>
</evidence>
<dbReference type="UniPathway" id="UPA00077">
    <property type="reaction ID" value="UER00155"/>
</dbReference>
<dbReference type="GO" id="GO:0005524">
    <property type="term" value="F:ATP binding"/>
    <property type="evidence" value="ECO:0007669"/>
    <property type="project" value="UniProtKB-KW"/>
</dbReference>
<dbReference type="SUPFAM" id="SSF55083">
    <property type="entry name" value="6-hydroxymethyl-7,8-dihydropterin pyrophosphokinase, HPPK"/>
    <property type="match status" value="1"/>
</dbReference>
<keyword evidence="3 10" id="KW-0808">Transferase</keyword>
<protein>
    <recommendedName>
        <fullName evidence="2">2-amino-4-hydroxy-6-hydroxymethyldihydropteridine diphosphokinase</fullName>
        <ecNumber evidence="2">2.7.6.3</ecNumber>
    </recommendedName>
</protein>
<dbReference type="NCBIfam" id="TIGR01498">
    <property type="entry name" value="folK"/>
    <property type="match status" value="1"/>
</dbReference>
<dbReference type="GO" id="GO:0003848">
    <property type="term" value="F:2-amino-4-hydroxy-6-hydroxymethyldihydropteridine diphosphokinase activity"/>
    <property type="evidence" value="ECO:0007669"/>
    <property type="project" value="UniProtKB-EC"/>
</dbReference>
<reference evidence="10" key="1">
    <citation type="submission" date="2018-06" db="EMBL/GenBank/DDBJ databases">
        <authorList>
            <person name="Zhirakovskaya E."/>
        </authorList>
    </citation>
    <scope>NUCLEOTIDE SEQUENCE</scope>
</reference>
<dbReference type="GO" id="GO:0046654">
    <property type="term" value="P:tetrahydrofolate biosynthetic process"/>
    <property type="evidence" value="ECO:0007669"/>
    <property type="project" value="UniProtKB-UniPathway"/>
</dbReference>
<keyword evidence="4" id="KW-0547">Nucleotide-binding</keyword>
<feature type="transmembrane region" description="Helical" evidence="8">
    <location>
        <begin position="168"/>
        <end position="186"/>
    </location>
</feature>
<name>A0A3B0SW05_9ZZZZ</name>
<evidence type="ECO:0000256" key="5">
    <source>
        <dbReference type="ARBA" id="ARBA00022777"/>
    </source>
</evidence>
<dbReference type="EMBL" id="UOEK01000635">
    <property type="protein sequence ID" value="VAW09698.1"/>
    <property type="molecule type" value="Genomic_DNA"/>
</dbReference>
<keyword evidence="8" id="KW-1133">Transmembrane helix</keyword>
<evidence type="ECO:0000256" key="1">
    <source>
        <dbReference type="ARBA" id="ARBA00005051"/>
    </source>
</evidence>
<dbReference type="InterPro" id="IPR035907">
    <property type="entry name" value="Hppk_sf"/>
</dbReference>
<keyword evidence="5 10" id="KW-0418">Kinase</keyword>
<evidence type="ECO:0000256" key="3">
    <source>
        <dbReference type="ARBA" id="ARBA00022679"/>
    </source>
</evidence>
<proteinExistence type="predicted"/>
<dbReference type="PANTHER" id="PTHR43071">
    <property type="entry name" value="2-AMINO-4-HYDROXY-6-HYDROXYMETHYLDIHYDROPTERIDINE PYROPHOSPHOKINASE"/>
    <property type="match status" value="1"/>
</dbReference>
<evidence type="ECO:0000259" key="9">
    <source>
        <dbReference type="PROSITE" id="PS00794"/>
    </source>
</evidence>
<evidence type="ECO:0000256" key="4">
    <source>
        <dbReference type="ARBA" id="ARBA00022741"/>
    </source>
</evidence>
<keyword evidence="8" id="KW-0472">Membrane</keyword>
<evidence type="ECO:0000256" key="8">
    <source>
        <dbReference type="SAM" id="Phobius"/>
    </source>
</evidence>
<keyword evidence="8" id="KW-0812">Transmembrane</keyword>
<gene>
    <name evidence="10" type="ORF">MNBD_ACTINO02-2738</name>
</gene>
<accession>A0A3B0SW05</accession>
<keyword evidence="7" id="KW-0289">Folate biosynthesis</keyword>
<evidence type="ECO:0000256" key="7">
    <source>
        <dbReference type="ARBA" id="ARBA00022909"/>
    </source>
</evidence>
<dbReference type="AlphaFoldDB" id="A0A3B0SW05"/>
<dbReference type="PANTHER" id="PTHR43071:SF1">
    <property type="entry name" value="2-AMINO-4-HYDROXY-6-HYDROXYMETHYLDIHYDROPTERIDINE PYROPHOSPHOKINASE"/>
    <property type="match status" value="1"/>
</dbReference>
<dbReference type="Gene3D" id="3.30.70.560">
    <property type="entry name" value="7,8-Dihydro-6-hydroxymethylpterin-pyrophosphokinase HPPK"/>
    <property type="match status" value="1"/>
</dbReference>
<dbReference type="CDD" id="cd00483">
    <property type="entry name" value="HPPK"/>
    <property type="match status" value="1"/>
</dbReference>